<gene>
    <name evidence="1" type="ordered locus">Anacy_2587</name>
</gene>
<dbReference type="AlphaFoldDB" id="K9ZGZ6"/>
<name>K9ZGZ6_ANACC</name>
<dbReference type="OrthoDB" id="514041at2"/>
<dbReference type="PATRIC" id="fig|272123.3.peg.2818"/>
<protein>
    <recommendedName>
        <fullName evidence="3">Dethiobiotin synthetase</fullName>
    </recommendedName>
</protein>
<dbReference type="Proteomes" id="UP000010474">
    <property type="component" value="Chromosome"/>
</dbReference>
<dbReference type="HOGENOM" id="CLU_146696_0_0_3"/>
<keyword evidence="2" id="KW-1185">Reference proteome</keyword>
<evidence type="ECO:0008006" key="3">
    <source>
        <dbReference type="Google" id="ProtNLM"/>
    </source>
</evidence>
<sequence length="125" mass="13990">MNYEIARKLLIDQTINDENPDTFLNRLKQGKPPVPGQITSVLLALKVVFEALKETTNVDKELAYALYKLGIRALQLFATGRKAGIDWPPLLKEDLQRISLAAESIFSGTWQTLSIGGYLKDESLK</sequence>
<dbReference type="RefSeq" id="WP_015214664.1">
    <property type="nucleotide sequence ID" value="NC_019771.1"/>
</dbReference>
<proteinExistence type="predicted"/>
<dbReference type="STRING" id="272123.Anacy_2587"/>
<dbReference type="KEGG" id="acy:Anacy_2587"/>
<evidence type="ECO:0000313" key="2">
    <source>
        <dbReference type="Proteomes" id="UP000010474"/>
    </source>
</evidence>
<evidence type="ECO:0000313" key="1">
    <source>
        <dbReference type="EMBL" id="AFZ58029.1"/>
    </source>
</evidence>
<organism evidence="1 2">
    <name type="scientific">Anabaena cylindrica (strain ATCC 27899 / PCC 7122)</name>
    <dbReference type="NCBI Taxonomy" id="272123"/>
    <lineage>
        <taxon>Bacteria</taxon>
        <taxon>Bacillati</taxon>
        <taxon>Cyanobacteriota</taxon>
        <taxon>Cyanophyceae</taxon>
        <taxon>Nostocales</taxon>
        <taxon>Nostocaceae</taxon>
        <taxon>Anabaena</taxon>
    </lineage>
</organism>
<reference evidence="2" key="1">
    <citation type="journal article" date="2013" name="Proc. Natl. Acad. Sci. U.S.A.">
        <title>Improving the coverage of the cyanobacterial phylum using diversity-driven genome sequencing.</title>
        <authorList>
            <person name="Shih P.M."/>
            <person name="Wu D."/>
            <person name="Latifi A."/>
            <person name="Axen S.D."/>
            <person name="Fewer D.P."/>
            <person name="Talla E."/>
            <person name="Calteau A."/>
            <person name="Cai F."/>
            <person name="Tandeau de Marsac N."/>
            <person name="Rippka R."/>
            <person name="Herdman M."/>
            <person name="Sivonen K."/>
            <person name="Coursin T."/>
            <person name="Laurent T."/>
            <person name="Goodwin L."/>
            <person name="Nolan M."/>
            <person name="Davenport K.W."/>
            <person name="Han C.S."/>
            <person name="Rubin E.M."/>
            <person name="Eisen J.A."/>
            <person name="Woyke T."/>
            <person name="Gugger M."/>
            <person name="Kerfeld C.A."/>
        </authorList>
    </citation>
    <scope>NUCLEOTIDE SEQUENCE [LARGE SCALE GENOMIC DNA]</scope>
    <source>
        <strain evidence="2">ATCC 27899 / PCC 7122</strain>
    </source>
</reference>
<dbReference type="eggNOG" id="ENOG5032VQ6">
    <property type="taxonomic scope" value="Bacteria"/>
</dbReference>
<accession>K9ZGZ6</accession>
<dbReference type="EMBL" id="CP003659">
    <property type="protein sequence ID" value="AFZ58029.1"/>
    <property type="molecule type" value="Genomic_DNA"/>
</dbReference>